<gene>
    <name evidence="4" type="ORF">BP5553_02586</name>
</gene>
<dbReference type="AlphaFoldDB" id="A0A370TRT7"/>
<evidence type="ECO:0000256" key="2">
    <source>
        <dbReference type="ARBA" id="ARBA00022737"/>
    </source>
</evidence>
<protein>
    <recommendedName>
        <fullName evidence="6">WD40 repeat-like protein</fullName>
    </recommendedName>
</protein>
<dbReference type="EMBL" id="NPIC01000002">
    <property type="protein sequence ID" value="RDL38246.1"/>
    <property type="molecule type" value="Genomic_DNA"/>
</dbReference>
<evidence type="ECO:0000313" key="4">
    <source>
        <dbReference type="EMBL" id="RDL38246.1"/>
    </source>
</evidence>
<feature type="region of interest" description="Disordered" evidence="3">
    <location>
        <begin position="26"/>
        <end position="46"/>
    </location>
</feature>
<name>A0A370TRT7_9HELO</name>
<reference evidence="4 5" key="1">
    <citation type="journal article" date="2018" name="IMA Fungus">
        <title>IMA Genome-F 9: Draft genome sequence of Annulohypoxylon stygium, Aspergillus mulundensis, Berkeleyomyces basicola (syn. Thielaviopsis basicola), Ceratocystis smalleyi, two Cercospora beticola strains, Coleophoma cylindrospora, Fusarium fracticaudum, Phialophora cf. hyalina, and Morchella septimelata.</title>
        <authorList>
            <person name="Wingfield B.D."/>
            <person name="Bills G.F."/>
            <person name="Dong Y."/>
            <person name="Huang W."/>
            <person name="Nel W.J."/>
            <person name="Swalarsk-Parry B.S."/>
            <person name="Vaghefi N."/>
            <person name="Wilken P.M."/>
            <person name="An Z."/>
            <person name="de Beer Z.W."/>
            <person name="De Vos L."/>
            <person name="Chen L."/>
            <person name="Duong T.A."/>
            <person name="Gao Y."/>
            <person name="Hammerbacher A."/>
            <person name="Kikkert J.R."/>
            <person name="Li Y."/>
            <person name="Li H."/>
            <person name="Li K."/>
            <person name="Li Q."/>
            <person name="Liu X."/>
            <person name="Ma X."/>
            <person name="Naidoo K."/>
            <person name="Pethybridge S.J."/>
            <person name="Sun J."/>
            <person name="Steenkamp E.T."/>
            <person name="van der Nest M.A."/>
            <person name="van Wyk S."/>
            <person name="Wingfield M.J."/>
            <person name="Xiong C."/>
            <person name="Yue Q."/>
            <person name="Zhang X."/>
        </authorList>
    </citation>
    <scope>NUCLEOTIDE SEQUENCE [LARGE SCALE GENOMIC DNA]</scope>
    <source>
        <strain evidence="4 5">BP 5553</strain>
    </source>
</reference>
<organism evidence="4 5">
    <name type="scientific">Venustampulla echinocandica</name>
    <dbReference type="NCBI Taxonomy" id="2656787"/>
    <lineage>
        <taxon>Eukaryota</taxon>
        <taxon>Fungi</taxon>
        <taxon>Dikarya</taxon>
        <taxon>Ascomycota</taxon>
        <taxon>Pezizomycotina</taxon>
        <taxon>Leotiomycetes</taxon>
        <taxon>Helotiales</taxon>
        <taxon>Pleuroascaceae</taxon>
        <taxon>Venustampulla</taxon>
    </lineage>
</organism>
<dbReference type="OrthoDB" id="128867at2759"/>
<sequence length="486" mass="53859">MDRPPLDIPGYYYDKEKKKYFKIQSGSPASAAYSSQDVKRRKTRDEKTEATAFAIARQKGRIHRPKLLREPLTGGILAREQGQGTLRAPDACARGLVAQGSVPLVTFEDPMFAINHRPDLGPSRLNIRVANNYGIVTLKANANEHTSSTETSLNICRDLTFHEVNSPRFPSHMFGYPGTPTSMSTHHASGRVAVTWLAGTPDCGIIIAPQPDNYVLEWTDILLGPGISRGPEVSVYSSVAGNSSSDFLFAYGTSHGIMFTDIRTLNTRWVTPIPTADNHCPKDIFALDVPADNPWALLAGGRKGHLYMKDRRIQSIHQFTDVIEHRSSITHIKQLDPHRVLVAGLNSSLCQYDLRFCKKSPQAAPPSGKHLKSFSNSTPTNPILQYLDYFNTATIQSGFDVDLETGVVAAAQEWDELHAPVQLFSLHGGHALHSPQIAKYLPPGENVHGGHVKCLRFARDGENRMKSLYVGYGHDIRRFAWAEKEE</sequence>
<keyword evidence="1" id="KW-0853">WD repeat</keyword>
<evidence type="ECO:0000256" key="3">
    <source>
        <dbReference type="SAM" id="MobiDB-lite"/>
    </source>
</evidence>
<proteinExistence type="predicted"/>
<dbReference type="SUPFAM" id="SSF50978">
    <property type="entry name" value="WD40 repeat-like"/>
    <property type="match status" value="1"/>
</dbReference>
<dbReference type="Proteomes" id="UP000254866">
    <property type="component" value="Unassembled WGS sequence"/>
</dbReference>
<keyword evidence="5" id="KW-1185">Reference proteome</keyword>
<evidence type="ECO:0000313" key="5">
    <source>
        <dbReference type="Proteomes" id="UP000254866"/>
    </source>
</evidence>
<dbReference type="GeneID" id="43595435"/>
<dbReference type="RefSeq" id="XP_031870902.1">
    <property type="nucleotide sequence ID" value="XM_032011209.1"/>
</dbReference>
<keyword evidence="2" id="KW-0677">Repeat</keyword>
<accession>A0A370TRT7</accession>
<evidence type="ECO:0000256" key="1">
    <source>
        <dbReference type="ARBA" id="ARBA00022574"/>
    </source>
</evidence>
<dbReference type="PANTHER" id="PTHR44472">
    <property type="entry name" value="DDB1- AND CUL4-ASSOCIATED FACTOR 4-RELATED"/>
    <property type="match status" value="1"/>
</dbReference>
<feature type="compositionally biased region" description="Polar residues" evidence="3">
    <location>
        <begin position="26"/>
        <end position="36"/>
    </location>
</feature>
<comment type="caution">
    <text evidence="4">The sequence shown here is derived from an EMBL/GenBank/DDBJ whole genome shotgun (WGS) entry which is preliminary data.</text>
</comment>
<dbReference type="InterPro" id="IPR052254">
    <property type="entry name" value="CUL4-DDB1_E3_ligase_receptor"/>
</dbReference>
<dbReference type="GO" id="GO:0080008">
    <property type="term" value="C:Cul4-RING E3 ubiquitin ligase complex"/>
    <property type="evidence" value="ECO:0007669"/>
    <property type="project" value="TreeGrafter"/>
</dbReference>
<dbReference type="InterPro" id="IPR036322">
    <property type="entry name" value="WD40_repeat_dom_sf"/>
</dbReference>
<dbReference type="PANTHER" id="PTHR44472:SF1">
    <property type="entry name" value="DDB1 AND CUL4 ASSOCIATED FACTOR 4"/>
    <property type="match status" value="1"/>
</dbReference>
<dbReference type="STRING" id="2656787.A0A370TRT7"/>
<evidence type="ECO:0008006" key="6">
    <source>
        <dbReference type="Google" id="ProtNLM"/>
    </source>
</evidence>